<feature type="region of interest" description="Disordered" evidence="2">
    <location>
        <begin position="1"/>
        <end position="41"/>
    </location>
</feature>
<dbReference type="InterPro" id="IPR003594">
    <property type="entry name" value="HATPase_dom"/>
</dbReference>
<sequence>MLLGDAEEPGPGVRASAPGRSPRSDVEPPAQESPDDSPGFDGVAAALVDEDGRITWWSRAAGRLLGWSGAAIAGTPARDLVASHAPTLVGPHAPAGAPSGSREAETIRRLRLRHRAGHLVPATVRLLAADGAQGTLAVAVAEDVVGPGPAPGPMLVRALLEQDRVPVAQFDMGLRVVRTNAAFEELRPEGAADDWLTRLPSVEGDGVAREAMAQVAQSGTVVAASEYGLGPPGSEVGLFLTCLRVDGPLGEPLGVVVTAREATPRQRARRRLGKAYERAFHLGSSLDVVHSARDLAQVLVPGLGDLASVDFPDDVLQGRDPPLGYPGQEASAPRRVAVQAADGQWPAALVQVGEAVPTTPEGPQTAGKIVGEVLAAGPGTARQILGHDPELIARLVPEGMRDSLGCPLYHGGRFFGYVQVYRTRDPKPFEYDDVRFLQDMCHRTAGALDNAFRYTREHRTALVLQRSLLPPAATEGSAAETAGSYLPAGGGASVGGDWFDAFPLSSLRIALVVGDVIGHGLQATATMARARTAVQTLADLDLPPEELLTCLDDLVQRMKAEADHPDSVGASCLFAVYDPVSQECRMASAGHPPPAVVLPDGTVSFLDLTPGPLLGVGDNPFEVTSVRLPPGSVLALYTDGLVGHDPEAGMARLLEDLEKLCRPAPGLRAEDAHKPLDQVSAELIRRHPSAEHPDDDVTVLLARTRAVPGTDTASWEYPADPAAVQAAREDVSAQLETWGLVEESFTTELIVSELVTNAIRYAGGPVSLRLIRDHVLVCEVSDPSNTQPRLRRALTTDEGGRGLFLVAQLAHRWGSRYGDRGKTIWTEQELGHGQAAGGPLALS</sequence>
<dbReference type="InterPro" id="IPR052016">
    <property type="entry name" value="Bact_Sigma-Reg"/>
</dbReference>
<evidence type="ECO:0000256" key="2">
    <source>
        <dbReference type="SAM" id="MobiDB-lite"/>
    </source>
</evidence>
<dbReference type="SMART" id="SM00331">
    <property type="entry name" value="PP2C_SIG"/>
    <property type="match status" value="1"/>
</dbReference>
<dbReference type="Gene3D" id="3.30.565.10">
    <property type="entry name" value="Histidine kinase-like ATPase, C-terminal domain"/>
    <property type="match status" value="1"/>
</dbReference>
<keyword evidence="1" id="KW-0378">Hydrolase</keyword>
<dbReference type="InterPro" id="IPR036457">
    <property type="entry name" value="PPM-type-like_dom_sf"/>
</dbReference>
<dbReference type="Pfam" id="PF01590">
    <property type="entry name" value="GAF"/>
    <property type="match status" value="1"/>
</dbReference>
<reference evidence="4 5" key="1">
    <citation type="submission" date="2018-06" db="EMBL/GenBank/DDBJ databases">
        <title>Streptomyces reniochalinae sp. nov. and Streptomyces diacarnus sp. nov. from marine sponges.</title>
        <authorList>
            <person name="Li L."/>
        </authorList>
    </citation>
    <scope>NUCLEOTIDE SEQUENCE [LARGE SCALE GENOMIC DNA]</scope>
    <source>
        <strain evidence="4 5">LHW51701</strain>
    </source>
</reference>
<dbReference type="Pfam" id="PF00989">
    <property type="entry name" value="PAS"/>
    <property type="match status" value="1"/>
</dbReference>
<dbReference type="SUPFAM" id="SSF55874">
    <property type="entry name" value="ATPase domain of HSP90 chaperone/DNA topoisomerase II/histidine kinase"/>
    <property type="match status" value="1"/>
</dbReference>
<evidence type="ECO:0000313" key="4">
    <source>
        <dbReference type="EMBL" id="RCG21994.1"/>
    </source>
</evidence>
<dbReference type="Gene3D" id="3.30.450.40">
    <property type="match status" value="1"/>
</dbReference>
<evidence type="ECO:0000256" key="1">
    <source>
        <dbReference type="ARBA" id="ARBA00022801"/>
    </source>
</evidence>
<dbReference type="PROSITE" id="PS50112">
    <property type="entry name" value="PAS"/>
    <property type="match status" value="1"/>
</dbReference>
<dbReference type="InterPro" id="IPR036890">
    <property type="entry name" value="HATPase_C_sf"/>
</dbReference>
<dbReference type="InterPro" id="IPR029016">
    <property type="entry name" value="GAF-like_dom_sf"/>
</dbReference>
<dbReference type="SUPFAM" id="SSF81606">
    <property type="entry name" value="PP2C-like"/>
    <property type="match status" value="1"/>
</dbReference>
<dbReference type="AlphaFoldDB" id="A0A367EV37"/>
<dbReference type="SUPFAM" id="SSF55785">
    <property type="entry name" value="PYP-like sensor domain (PAS domain)"/>
    <property type="match status" value="1"/>
</dbReference>
<dbReference type="Gene3D" id="3.30.450.20">
    <property type="entry name" value="PAS domain"/>
    <property type="match status" value="2"/>
</dbReference>
<dbReference type="CDD" id="cd16936">
    <property type="entry name" value="HATPase_RsbW-like"/>
    <property type="match status" value="1"/>
</dbReference>
<dbReference type="Gene3D" id="3.60.40.10">
    <property type="entry name" value="PPM-type phosphatase domain"/>
    <property type="match status" value="1"/>
</dbReference>
<dbReference type="SUPFAM" id="SSF55781">
    <property type="entry name" value="GAF domain-like"/>
    <property type="match status" value="1"/>
</dbReference>
<dbReference type="CDD" id="cd00130">
    <property type="entry name" value="PAS"/>
    <property type="match status" value="1"/>
</dbReference>
<dbReference type="EMBL" id="QOIN01000045">
    <property type="protein sequence ID" value="RCG21994.1"/>
    <property type="molecule type" value="Genomic_DNA"/>
</dbReference>
<dbReference type="Pfam" id="PF08448">
    <property type="entry name" value="PAS_4"/>
    <property type="match status" value="1"/>
</dbReference>
<dbReference type="Pfam" id="PF07228">
    <property type="entry name" value="SpoIIE"/>
    <property type="match status" value="1"/>
</dbReference>
<dbReference type="PANTHER" id="PTHR43156">
    <property type="entry name" value="STAGE II SPORULATION PROTEIN E-RELATED"/>
    <property type="match status" value="1"/>
</dbReference>
<dbReference type="Pfam" id="PF13581">
    <property type="entry name" value="HATPase_c_2"/>
    <property type="match status" value="1"/>
</dbReference>
<gene>
    <name evidence="4" type="ORF">DTL70_16090</name>
</gene>
<dbReference type="InterPro" id="IPR013656">
    <property type="entry name" value="PAS_4"/>
</dbReference>
<comment type="caution">
    <text evidence="4">The sequence shown here is derived from an EMBL/GenBank/DDBJ whole genome shotgun (WGS) entry which is preliminary data.</text>
</comment>
<protein>
    <submittedName>
        <fullName evidence="4">PAS domain-containing protein</fullName>
    </submittedName>
</protein>
<organism evidence="4 5">
    <name type="scientific">Streptomyces diacarni</name>
    <dbReference type="NCBI Taxonomy" id="2800381"/>
    <lineage>
        <taxon>Bacteria</taxon>
        <taxon>Bacillati</taxon>
        <taxon>Actinomycetota</taxon>
        <taxon>Actinomycetes</taxon>
        <taxon>Kitasatosporales</taxon>
        <taxon>Streptomycetaceae</taxon>
        <taxon>Streptomyces</taxon>
    </lineage>
</organism>
<accession>A0A367EV37</accession>
<dbReference type="InterPro" id="IPR013767">
    <property type="entry name" value="PAS_fold"/>
</dbReference>
<dbReference type="SMART" id="SM00065">
    <property type="entry name" value="GAF"/>
    <property type="match status" value="1"/>
</dbReference>
<dbReference type="GO" id="GO:0006355">
    <property type="term" value="P:regulation of DNA-templated transcription"/>
    <property type="evidence" value="ECO:0007669"/>
    <property type="project" value="InterPro"/>
</dbReference>
<feature type="domain" description="PAS" evidence="3">
    <location>
        <begin position="47"/>
        <end position="74"/>
    </location>
</feature>
<dbReference type="InterPro" id="IPR003018">
    <property type="entry name" value="GAF"/>
</dbReference>
<dbReference type="InterPro" id="IPR001932">
    <property type="entry name" value="PPM-type_phosphatase-like_dom"/>
</dbReference>
<dbReference type="InterPro" id="IPR035965">
    <property type="entry name" value="PAS-like_dom_sf"/>
</dbReference>
<dbReference type="InterPro" id="IPR000014">
    <property type="entry name" value="PAS"/>
</dbReference>
<dbReference type="GO" id="GO:0016791">
    <property type="term" value="F:phosphatase activity"/>
    <property type="evidence" value="ECO:0007669"/>
    <property type="project" value="TreeGrafter"/>
</dbReference>
<proteinExistence type="predicted"/>
<dbReference type="Proteomes" id="UP000252914">
    <property type="component" value="Unassembled WGS sequence"/>
</dbReference>
<name>A0A367EV37_9ACTN</name>
<keyword evidence="5" id="KW-1185">Reference proteome</keyword>
<evidence type="ECO:0000259" key="3">
    <source>
        <dbReference type="PROSITE" id="PS50112"/>
    </source>
</evidence>
<dbReference type="PANTHER" id="PTHR43156:SF2">
    <property type="entry name" value="STAGE II SPORULATION PROTEIN E"/>
    <property type="match status" value="1"/>
</dbReference>
<dbReference type="FunFam" id="3.30.565.10:FF:000028">
    <property type="entry name" value="PAS sensor protein"/>
    <property type="match status" value="1"/>
</dbReference>
<evidence type="ECO:0000313" key="5">
    <source>
        <dbReference type="Proteomes" id="UP000252914"/>
    </source>
</evidence>